<accession>A0A2T2XF48</accession>
<name>A0A2T2XF48_9FIRM</name>
<comment type="caution">
    <text evidence="2">The sequence shown here is derived from an EMBL/GenBank/DDBJ whole genome shotgun (WGS) entry which is preliminary data.</text>
</comment>
<sequence length="465" mass="52005">MRHGEENSQNLTFYRTPQDAMEAAPETLAYVALLKPDGMAVVDVDPASDKYGSVVGEWHAEHGDQDEFHHFGWNVCSSILGGQHAHHHNAERRYLVVPGIRSSRIYILDTGEDPRQPRLHKTVEPEDIMTVAGYSRPHTVHCGPDGLYVSALGAGTPDGEGGPAGIFNMDHDSFEVLGRWEEDHGSQFYAYDFWWHMDANVLMASEWAPPRLVENGLDVSALVNREYGHKLHFFDLDTRRQIQEIDLGDQHQMALEVRPAHDPAATYGFLGVVIDVTSLASSIWTWYREGDQWKAKKVIEIGAITAPVDDVPEIVKPFGGSVPPLLSDIVLSLDDHYLYAALWGIGEIHQYDVSDPFHPILASRIELGGMARHTPMTNGRPFGGGPQMLELSRDGKRLYGTNSLYTSWDDQFYPEGIPGVMFKIDITAEGMRMDPTFHVEFPGHRAHQIRLQGGDCSTDSYCFRA</sequence>
<evidence type="ECO:0000313" key="3">
    <source>
        <dbReference type="Proteomes" id="UP000242972"/>
    </source>
</evidence>
<dbReference type="InterPro" id="IPR008826">
    <property type="entry name" value="Se-bd"/>
</dbReference>
<comment type="similarity">
    <text evidence="1">Belongs to the selenium-binding protein family.</text>
</comment>
<dbReference type="PANTHER" id="PTHR23300">
    <property type="entry name" value="METHANETHIOL OXIDASE"/>
    <property type="match status" value="1"/>
</dbReference>
<reference evidence="2 3" key="1">
    <citation type="journal article" date="2014" name="BMC Genomics">
        <title>Comparison of environmental and isolate Sulfobacillus genomes reveals diverse carbon, sulfur, nitrogen, and hydrogen metabolisms.</title>
        <authorList>
            <person name="Justice N.B."/>
            <person name="Norman A."/>
            <person name="Brown C.T."/>
            <person name="Singh A."/>
            <person name="Thomas B.C."/>
            <person name="Banfield J.F."/>
        </authorList>
    </citation>
    <scope>NUCLEOTIDE SEQUENCE [LARGE SCALE GENOMIC DNA]</scope>
    <source>
        <strain evidence="2">AMDSBA4</strain>
    </source>
</reference>
<dbReference type="EMBL" id="PXYW01000026">
    <property type="protein sequence ID" value="PSR33134.1"/>
    <property type="molecule type" value="Genomic_DNA"/>
</dbReference>
<dbReference type="SUPFAM" id="SSF75011">
    <property type="entry name" value="3-carboxy-cis,cis-mucoante lactonizing enzyme"/>
    <property type="match status" value="1"/>
</dbReference>
<dbReference type="Pfam" id="PF05694">
    <property type="entry name" value="SBP56"/>
    <property type="match status" value="1"/>
</dbReference>
<proteinExistence type="inferred from homology"/>
<dbReference type="PANTHER" id="PTHR23300:SF0">
    <property type="entry name" value="METHANETHIOL OXIDASE"/>
    <property type="match status" value="1"/>
</dbReference>
<dbReference type="GO" id="GO:0008430">
    <property type="term" value="F:selenium binding"/>
    <property type="evidence" value="ECO:0007669"/>
    <property type="project" value="InterPro"/>
</dbReference>
<organism evidence="2 3">
    <name type="scientific">Sulfobacillus benefaciens</name>
    <dbReference type="NCBI Taxonomy" id="453960"/>
    <lineage>
        <taxon>Bacteria</taxon>
        <taxon>Bacillati</taxon>
        <taxon>Bacillota</taxon>
        <taxon>Clostridia</taxon>
        <taxon>Eubacteriales</taxon>
        <taxon>Clostridiales Family XVII. Incertae Sedis</taxon>
        <taxon>Sulfobacillus</taxon>
    </lineage>
</organism>
<protein>
    <submittedName>
        <fullName evidence="2">Selenium-binding protein</fullName>
    </submittedName>
</protein>
<evidence type="ECO:0000313" key="2">
    <source>
        <dbReference type="EMBL" id="PSR33134.1"/>
    </source>
</evidence>
<gene>
    <name evidence="2" type="ORF">C7B46_11210</name>
</gene>
<dbReference type="AlphaFoldDB" id="A0A2T2XF48"/>
<dbReference type="Proteomes" id="UP000242972">
    <property type="component" value="Unassembled WGS sequence"/>
</dbReference>
<evidence type="ECO:0000256" key="1">
    <source>
        <dbReference type="ARBA" id="ARBA00005606"/>
    </source>
</evidence>